<feature type="domain" description="Nicotinate/nicotinamide phosphoribosyltransferase" evidence="9">
    <location>
        <begin position="172"/>
        <end position="398"/>
    </location>
</feature>
<dbReference type="Proteomes" id="UP000237921">
    <property type="component" value="Chromosome"/>
</dbReference>
<dbReference type="InterPro" id="IPR007229">
    <property type="entry name" value="Nic_PRibTrfase-Fam"/>
</dbReference>
<dbReference type="GO" id="GO:0004516">
    <property type="term" value="F:nicotinate phosphoribosyltransferase activity"/>
    <property type="evidence" value="ECO:0007669"/>
    <property type="project" value="UniProtKB-UniRule"/>
</dbReference>
<feature type="modified residue" description="Phosphohistidine; by autocatalysis" evidence="7">
    <location>
        <position position="225"/>
    </location>
</feature>
<comment type="PTM">
    <text evidence="7 8">Transiently phosphorylated on a His residue during the reaction cycle. Phosphorylation strongly increases the affinity for substrates and increases the rate of nicotinate D-ribonucleotide production. Dephosphorylation regenerates the low-affinity form of the enzyme, leading to product release.</text>
</comment>
<proteinExistence type="inferred from homology"/>
<keyword evidence="11" id="KW-0328">Glycosyltransferase</keyword>
<dbReference type="EC" id="6.3.4.21" evidence="3 7"/>
<evidence type="ECO:0000256" key="1">
    <source>
        <dbReference type="ARBA" id="ARBA00004952"/>
    </source>
</evidence>
<dbReference type="PANTHER" id="PTHR11098:SF1">
    <property type="entry name" value="NICOTINATE PHOSPHORIBOSYLTRANSFERASE"/>
    <property type="match status" value="1"/>
</dbReference>
<comment type="function">
    <text evidence="7 8">Catalyzes the synthesis of beta-nicotinate D-ribonucleotide from nicotinate and 5-phospho-D-ribose 1-phosphate at the expense of ATP.</text>
</comment>
<comment type="catalytic activity">
    <reaction evidence="7 8">
        <text>5-phospho-alpha-D-ribose 1-diphosphate + nicotinate + ATP + H2O = nicotinate beta-D-ribonucleotide + ADP + phosphate + diphosphate</text>
        <dbReference type="Rhea" id="RHEA:36163"/>
        <dbReference type="ChEBI" id="CHEBI:15377"/>
        <dbReference type="ChEBI" id="CHEBI:30616"/>
        <dbReference type="ChEBI" id="CHEBI:32544"/>
        <dbReference type="ChEBI" id="CHEBI:33019"/>
        <dbReference type="ChEBI" id="CHEBI:43474"/>
        <dbReference type="ChEBI" id="CHEBI:57502"/>
        <dbReference type="ChEBI" id="CHEBI:58017"/>
        <dbReference type="ChEBI" id="CHEBI:456216"/>
        <dbReference type="EC" id="6.3.4.21"/>
    </reaction>
</comment>
<dbReference type="NCBIfam" id="TIGR01514">
    <property type="entry name" value="NAPRTase"/>
    <property type="match status" value="1"/>
</dbReference>
<name>A0A2L1VLK2_ACINO</name>
<keyword evidence="6 7" id="KW-0662">Pyridine nucleotide biosynthesis</keyword>
<dbReference type="InterPro" id="IPR041525">
    <property type="entry name" value="N/Namide_PRibTrfase"/>
</dbReference>
<dbReference type="Pfam" id="PF17767">
    <property type="entry name" value="NAPRTase_N"/>
    <property type="match status" value="1"/>
</dbReference>
<dbReference type="InterPro" id="IPR036068">
    <property type="entry name" value="Nicotinate_pribotase-like_C"/>
</dbReference>
<dbReference type="PANTHER" id="PTHR11098">
    <property type="entry name" value="NICOTINATE PHOSPHORIBOSYLTRANSFERASE"/>
    <property type="match status" value="1"/>
</dbReference>
<keyword evidence="5 7" id="KW-0436">Ligase</keyword>
<evidence type="ECO:0000259" key="9">
    <source>
        <dbReference type="Pfam" id="PF04095"/>
    </source>
</evidence>
<gene>
    <name evidence="7 11" type="primary">pncB</name>
    <name evidence="11" type="ORF">AL533_17975</name>
</gene>
<dbReference type="RefSeq" id="WP_016805736.1">
    <property type="nucleotide sequence ID" value="NZ_BKRJ01000004.1"/>
</dbReference>
<sequence>MSPIIHSLLDTDLYKFTMLQVVLHKFPQTHSVYHFRCRNLEDTVYPLVDILDDLNEQLDHLCNLKYKEDELQYLRKLRFIKSDFVDYLELFQLKRRFIQASIDNEGRLDIRIEGPMVQAMMFEIFVLAIVNELYFSRIKTDEVWAEGERRLQAKLELIQQYEKSQQPNDPPFLVSDFGTRRRYSFEWQKHVVAAFHKTVPNVFRGTSNVLLAKELNITPIGTMAHEFLQAFQALDVRLRDFQKAALETWVQEYRGDLGIALTDVVGMDAFLRDFDLYFAKLFDGLRHDSGDPYEWGDKAYTHYRKLKIDTKTKMLTFSDGLNLPKAWELHQYFKDRFQVSFGIGTNLTNDMGQTPLNIVLKLVECNGQSVAKISDSPGKTMTDNDTFLAYLRQVFQIEELEEAV</sequence>
<dbReference type="GO" id="GO:0034355">
    <property type="term" value="P:NAD+ biosynthetic process via the salvage pathway"/>
    <property type="evidence" value="ECO:0007669"/>
    <property type="project" value="TreeGrafter"/>
</dbReference>
<keyword evidence="4 7" id="KW-0597">Phosphoprotein</keyword>
<dbReference type="InterPro" id="IPR006406">
    <property type="entry name" value="Nic_PRibTrfase"/>
</dbReference>
<dbReference type="GO" id="GO:0005829">
    <property type="term" value="C:cytosol"/>
    <property type="evidence" value="ECO:0007669"/>
    <property type="project" value="TreeGrafter"/>
</dbReference>
<comment type="similarity">
    <text evidence="2 7 8">Belongs to the NAPRTase family.</text>
</comment>
<dbReference type="Gene3D" id="3.20.140.10">
    <property type="entry name" value="nicotinate phosphoribosyltransferase"/>
    <property type="match status" value="1"/>
</dbReference>
<dbReference type="SUPFAM" id="SSF51690">
    <property type="entry name" value="Nicotinate/Quinolinate PRTase C-terminal domain-like"/>
    <property type="match status" value="1"/>
</dbReference>
<evidence type="ECO:0000259" key="10">
    <source>
        <dbReference type="Pfam" id="PF17767"/>
    </source>
</evidence>
<dbReference type="NCBIfam" id="NF003704">
    <property type="entry name" value="PRK05321.1"/>
    <property type="match status" value="1"/>
</dbReference>
<dbReference type="UniPathway" id="UPA00253">
    <property type="reaction ID" value="UER00457"/>
</dbReference>
<feature type="domain" description="Nicotinate phosphoribosyltransferase N-terminal" evidence="10">
    <location>
        <begin position="9"/>
        <end position="131"/>
    </location>
</feature>
<comment type="pathway">
    <text evidence="1 7 8">Cofactor biosynthesis; NAD(+) biosynthesis; nicotinate D-ribonucleotide from nicotinate: step 1/1.</text>
</comment>
<evidence type="ECO:0000313" key="11">
    <source>
        <dbReference type="EMBL" id="AVF46100.1"/>
    </source>
</evidence>
<evidence type="ECO:0000256" key="3">
    <source>
        <dbReference type="ARBA" id="ARBA00013236"/>
    </source>
</evidence>
<evidence type="ECO:0000256" key="5">
    <source>
        <dbReference type="ARBA" id="ARBA00022598"/>
    </source>
</evidence>
<evidence type="ECO:0000256" key="6">
    <source>
        <dbReference type="ARBA" id="ARBA00022642"/>
    </source>
</evidence>
<dbReference type="InterPro" id="IPR040727">
    <property type="entry name" value="NAPRTase_N"/>
</dbReference>
<protein>
    <recommendedName>
        <fullName evidence="3 7">Nicotinate phosphoribosyltransferase</fullName>
        <shortName evidence="7">NAPRTase</shortName>
        <ecNumber evidence="3 7">6.3.4.21</ecNumber>
    </recommendedName>
</protein>
<dbReference type="GO" id="GO:0016757">
    <property type="term" value="F:glycosyltransferase activity"/>
    <property type="evidence" value="ECO:0007669"/>
    <property type="project" value="UniProtKB-KW"/>
</dbReference>
<evidence type="ECO:0000313" key="12">
    <source>
        <dbReference type="Proteomes" id="UP000237921"/>
    </source>
</evidence>
<dbReference type="PIRSF" id="PIRSF000484">
    <property type="entry name" value="NAPRT"/>
    <property type="match status" value="1"/>
</dbReference>
<organism evidence="11 12">
    <name type="scientific">Acinetobacter nosocomialis</name>
    <dbReference type="NCBI Taxonomy" id="106654"/>
    <lineage>
        <taxon>Bacteria</taxon>
        <taxon>Pseudomonadati</taxon>
        <taxon>Pseudomonadota</taxon>
        <taxon>Gammaproteobacteria</taxon>
        <taxon>Moraxellales</taxon>
        <taxon>Moraxellaceae</taxon>
        <taxon>Acinetobacter</taxon>
        <taxon>Acinetobacter calcoaceticus/baumannii complex</taxon>
    </lineage>
</organism>
<dbReference type="HAMAP" id="MF_00570">
    <property type="entry name" value="NAPRTase"/>
    <property type="match status" value="1"/>
</dbReference>
<dbReference type="EMBL" id="CP014019">
    <property type="protein sequence ID" value="AVF46100.1"/>
    <property type="molecule type" value="Genomic_DNA"/>
</dbReference>
<dbReference type="CDD" id="cd01401">
    <property type="entry name" value="PncB_like"/>
    <property type="match status" value="1"/>
</dbReference>
<evidence type="ECO:0000256" key="2">
    <source>
        <dbReference type="ARBA" id="ARBA00010897"/>
    </source>
</evidence>
<accession>A0A2L1VLK2</accession>
<dbReference type="SUPFAM" id="SSF54675">
    <property type="entry name" value="Nicotinate/Quinolinate PRTase N-terminal domain-like"/>
    <property type="match status" value="1"/>
</dbReference>
<keyword evidence="11" id="KW-0808">Transferase</keyword>
<evidence type="ECO:0000256" key="8">
    <source>
        <dbReference type="RuleBase" id="RU003838"/>
    </source>
</evidence>
<dbReference type="AlphaFoldDB" id="A0A2L1VLK2"/>
<dbReference type="Pfam" id="PF04095">
    <property type="entry name" value="NAPRTase"/>
    <property type="match status" value="1"/>
</dbReference>
<reference evidence="12" key="1">
    <citation type="submission" date="2017-12" db="EMBL/GenBank/DDBJ databases">
        <title>FDA dAtabase for Regulatory Grade micrObial Sequences (FDA-ARGOS): Supporting development and validation of Infectious Disease Dx tests.</title>
        <authorList>
            <person name="Hoffmann M."/>
            <person name="Allard M."/>
            <person name="Evans P."/>
            <person name="Brown E."/>
            <person name="Tallon L."/>
            <person name="Sadzewicz L."/>
            <person name="Sengamalay N."/>
            <person name="Ott S."/>
            <person name="Godinez A."/>
            <person name="Nagaraj S."/>
            <person name="Vavikolanu K."/>
            <person name="Aluvathingal J."/>
            <person name="Nadendla S."/>
            <person name="Sichtig H."/>
        </authorList>
    </citation>
    <scope>NUCLEOTIDE SEQUENCE [LARGE SCALE GENOMIC DNA]</scope>
    <source>
        <strain evidence="12">FDAARGOS_129</strain>
    </source>
</reference>
<evidence type="ECO:0000256" key="7">
    <source>
        <dbReference type="HAMAP-Rule" id="MF_00570"/>
    </source>
</evidence>
<evidence type="ECO:0000256" key="4">
    <source>
        <dbReference type="ARBA" id="ARBA00022553"/>
    </source>
</evidence>